<dbReference type="Pfam" id="PF11651">
    <property type="entry name" value="P22_CoatProtein"/>
    <property type="match status" value="1"/>
</dbReference>
<name>A0AAU7D795_9BACT</name>
<dbReference type="EMBL" id="CP121195">
    <property type="protein sequence ID" value="XBH13266.1"/>
    <property type="molecule type" value="Genomic_DNA"/>
</dbReference>
<reference evidence="1" key="1">
    <citation type="submission" date="2023-03" db="EMBL/GenBank/DDBJ databases">
        <title>Edaphobacter sp.</title>
        <authorList>
            <person name="Huber K.J."/>
            <person name="Papendorf J."/>
            <person name="Pilke C."/>
            <person name="Bunk B."/>
            <person name="Sproeer C."/>
            <person name="Pester M."/>
        </authorList>
    </citation>
    <scope>NUCLEOTIDE SEQUENCE</scope>
    <source>
        <strain evidence="1">DSM 109920</strain>
    </source>
</reference>
<evidence type="ECO:0000313" key="1">
    <source>
        <dbReference type="EMBL" id="XBH13266.1"/>
    </source>
</evidence>
<dbReference type="Gene3D" id="2.40.30.240">
    <property type="match status" value="1"/>
</dbReference>
<proteinExistence type="predicted"/>
<gene>
    <name evidence="1" type="ORF">P8936_16495</name>
</gene>
<protein>
    <submittedName>
        <fullName evidence="1">P22 phage major capsid protein family protein</fullName>
    </submittedName>
</protein>
<dbReference type="RefSeq" id="WP_348269748.1">
    <property type="nucleotide sequence ID" value="NZ_CP121195.1"/>
</dbReference>
<dbReference type="InterPro" id="IPR024659">
    <property type="entry name" value="Phage_coat_Gp5"/>
</dbReference>
<accession>A0AAU7D795</accession>
<dbReference type="AlphaFoldDB" id="A0AAU7D795"/>
<sequence>MANSLLSPTIITREALRILHSKLNFIGNCDKQYDDKFANSGASPSGKIGPSLTIRMPNQYTIRNGPTLSTQDVVESSQVLTVSTQKGVDFVFASQDLTLTIDDFSERYLKPAISVLATNVEADALNMVKDVYNAVDDNAATFSYKDFANGRRLLNQYLAPDDDRVGIINSGHVVSYLDAIKGLFNPQESVARPYLNAKIGKVNGIDTFENTVLAPFQSGTSAAATGYTATLTGGSSTVVMAVGANTFNQGDIVTFSTVFAIDPETKLSRGYLQQFVVTAAYAGGAGNMTVSPTPITAGAAQNVTNVGAGLTVAKVGGGASALYSQSLVFQKEAFAFVTADLVDVSKFGAWGARQVMDGISMRIARQYNITNDTVPCRIDLLYGYKTLRPQLAARIIAQ</sequence>
<organism evidence="1">
    <name type="scientific">Edaphobacter paludis</name>
    <dbReference type="NCBI Taxonomy" id="3035702"/>
    <lineage>
        <taxon>Bacteria</taxon>
        <taxon>Pseudomonadati</taxon>
        <taxon>Acidobacteriota</taxon>
        <taxon>Terriglobia</taxon>
        <taxon>Terriglobales</taxon>
        <taxon>Acidobacteriaceae</taxon>
        <taxon>Edaphobacter</taxon>
    </lineage>
</organism>